<keyword evidence="9" id="KW-1185">Reference proteome</keyword>
<dbReference type="Pfam" id="PF02104">
    <property type="entry name" value="SURF1"/>
    <property type="match status" value="1"/>
</dbReference>
<reference evidence="9" key="1">
    <citation type="submission" date="2016-10" db="EMBL/GenBank/DDBJ databases">
        <authorList>
            <person name="Varghese N."/>
            <person name="Submissions S."/>
        </authorList>
    </citation>
    <scope>NUCLEOTIDE SEQUENCE [LARGE SCALE GENOMIC DNA]</scope>
    <source>
        <strain evidence="9">DSM 22127</strain>
    </source>
</reference>
<comment type="similarity">
    <text evidence="2 6">Belongs to the SURF1 family.</text>
</comment>
<dbReference type="EMBL" id="LT629757">
    <property type="protein sequence ID" value="SDR96213.1"/>
    <property type="molecule type" value="Genomic_DNA"/>
</dbReference>
<keyword evidence="4 6" id="KW-1133">Transmembrane helix</keyword>
<protein>
    <recommendedName>
        <fullName evidence="6">SURF1-like protein</fullName>
    </recommendedName>
</protein>
<sequence>MGFLLSRRWAIFALVVVVLAWLALQLGQWQFGRLDQRKTENRITATNLAAAPVPVEDVMSPTEPTGADAEWQRVTARGTWDDEHTIVLKYQTRDSQPGVDVVTPLVTEDGTAVLVDRGWLSTENSGATRPDLPPATEGEVTVMGYVRRDATGGATRVSELSTRAISSEAAAEVVPHPLYRGFLDLAEETPTPQVALEPTDLPDDTSNGPHFFYGLQWWFFGALAVFGFCYLAFDEVRRRRTEAAAGGAGEPAPSWDPPQDDAGAGSEPAEHATVHRQHDAGDET</sequence>
<dbReference type="InterPro" id="IPR045214">
    <property type="entry name" value="Surf1/Surf4"/>
</dbReference>
<evidence type="ECO:0000256" key="6">
    <source>
        <dbReference type="RuleBase" id="RU363076"/>
    </source>
</evidence>
<dbReference type="InterPro" id="IPR002994">
    <property type="entry name" value="Surf1/Shy1"/>
</dbReference>
<evidence type="ECO:0000256" key="7">
    <source>
        <dbReference type="SAM" id="MobiDB-lite"/>
    </source>
</evidence>
<feature type="region of interest" description="Disordered" evidence="7">
    <location>
        <begin position="242"/>
        <end position="284"/>
    </location>
</feature>
<dbReference type="OrthoDB" id="9807214at2"/>
<organism evidence="8 9">
    <name type="scientific">Nocardioides scoriae</name>
    <dbReference type="NCBI Taxonomy" id="642780"/>
    <lineage>
        <taxon>Bacteria</taxon>
        <taxon>Bacillati</taxon>
        <taxon>Actinomycetota</taxon>
        <taxon>Actinomycetes</taxon>
        <taxon>Propionibacteriales</taxon>
        <taxon>Nocardioidaceae</taxon>
        <taxon>Nocardioides</taxon>
    </lineage>
</organism>
<evidence type="ECO:0000256" key="4">
    <source>
        <dbReference type="ARBA" id="ARBA00022989"/>
    </source>
</evidence>
<accession>A0A1H1NB84</accession>
<proteinExistence type="inferred from homology"/>
<evidence type="ECO:0000256" key="1">
    <source>
        <dbReference type="ARBA" id="ARBA00004370"/>
    </source>
</evidence>
<name>A0A1H1NB84_9ACTN</name>
<comment type="caution">
    <text evidence="6">Lacks conserved residue(s) required for the propagation of feature annotation.</text>
</comment>
<evidence type="ECO:0000256" key="2">
    <source>
        <dbReference type="ARBA" id="ARBA00007165"/>
    </source>
</evidence>
<comment type="subcellular location">
    <subcellularLocation>
        <location evidence="6">Cell membrane</location>
        <topology evidence="6">Multi-pass membrane protein</topology>
    </subcellularLocation>
    <subcellularLocation>
        <location evidence="1">Membrane</location>
    </subcellularLocation>
</comment>
<evidence type="ECO:0000256" key="5">
    <source>
        <dbReference type="ARBA" id="ARBA00023136"/>
    </source>
</evidence>
<dbReference type="RefSeq" id="WP_091726417.1">
    <property type="nucleotide sequence ID" value="NZ_LT629757.1"/>
</dbReference>
<dbReference type="CDD" id="cd06662">
    <property type="entry name" value="SURF1"/>
    <property type="match status" value="1"/>
</dbReference>
<dbReference type="PANTHER" id="PTHR23427">
    <property type="entry name" value="SURFEIT LOCUS PROTEIN"/>
    <property type="match status" value="1"/>
</dbReference>
<dbReference type="PROSITE" id="PS50895">
    <property type="entry name" value="SURF1"/>
    <property type="match status" value="1"/>
</dbReference>
<evidence type="ECO:0000313" key="8">
    <source>
        <dbReference type="EMBL" id="SDR96213.1"/>
    </source>
</evidence>
<dbReference type="AlphaFoldDB" id="A0A1H1NB84"/>
<feature type="transmembrane region" description="Helical" evidence="6">
    <location>
        <begin position="211"/>
        <end position="233"/>
    </location>
</feature>
<evidence type="ECO:0000313" key="9">
    <source>
        <dbReference type="Proteomes" id="UP000198859"/>
    </source>
</evidence>
<dbReference type="STRING" id="642780.SAMN04488570_0823"/>
<dbReference type="GO" id="GO:0005886">
    <property type="term" value="C:plasma membrane"/>
    <property type="evidence" value="ECO:0007669"/>
    <property type="project" value="UniProtKB-SubCell"/>
</dbReference>
<keyword evidence="5 6" id="KW-0472">Membrane</keyword>
<dbReference type="PANTHER" id="PTHR23427:SF2">
    <property type="entry name" value="SURFEIT LOCUS PROTEIN 1"/>
    <property type="match status" value="1"/>
</dbReference>
<dbReference type="Proteomes" id="UP000198859">
    <property type="component" value="Chromosome I"/>
</dbReference>
<evidence type="ECO:0000256" key="3">
    <source>
        <dbReference type="ARBA" id="ARBA00022692"/>
    </source>
</evidence>
<gene>
    <name evidence="8" type="ORF">SAMN04488570_0823</name>
</gene>
<feature type="compositionally biased region" description="Basic and acidic residues" evidence="7">
    <location>
        <begin position="268"/>
        <end position="284"/>
    </location>
</feature>
<keyword evidence="3 6" id="KW-0812">Transmembrane</keyword>
<keyword evidence="6" id="KW-1003">Cell membrane</keyword>